<dbReference type="AlphaFoldDB" id="A0A1C2JGI1"/>
<dbReference type="EMBL" id="LWRY01000263">
    <property type="protein sequence ID" value="OCX68493.1"/>
    <property type="molecule type" value="Genomic_DNA"/>
</dbReference>
<dbReference type="Proteomes" id="UP000095008">
    <property type="component" value="Unassembled WGS sequence"/>
</dbReference>
<accession>A0A1C2JGI1</accession>
<gene>
    <name evidence="1" type="ORF">A6M23_18160</name>
</gene>
<evidence type="ECO:0000313" key="1">
    <source>
        <dbReference type="EMBL" id="OCX68493.1"/>
    </source>
</evidence>
<reference evidence="1" key="1">
    <citation type="journal article" date="2016" name="Int. J. Mol. Sci.">
        <title>Comparative genomics of the extreme acidophile Acidithiobacillus thiooxidans reveals intraspecific divergence and niche adaptation.</title>
        <authorList>
            <person name="Zhang X."/>
            <person name="Feng X."/>
            <person name="Tao J."/>
            <person name="Ma L."/>
            <person name="Xiao Y."/>
            <person name="Liang Y."/>
            <person name="Liu X."/>
            <person name="Yin H."/>
        </authorList>
    </citation>
    <scope>NUCLEOTIDE SEQUENCE [LARGE SCALE GENOMIC DNA]</scope>
    <source>
        <strain evidence="1">DXS-W</strain>
    </source>
</reference>
<evidence type="ECO:0000313" key="2">
    <source>
        <dbReference type="Proteomes" id="UP000095008"/>
    </source>
</evidence>
<name>A0A1C2JGI1_ACITH</name>
<organism evidence="1 2">
    <name type="scientific">Acidithiobacillus thiooxidans</name>
    <name type="common">Thiobacillus thiooxidans</name>
    <dbReference type="NCBI Taxonomy" id="930"/>
    <lineage>
        <taxon>Bacteria</taxon>
        <taxon>Pseudomonadati</taxon>
        <taxon>Pseudomonadota</taxon>
        <taxon>Acidithiobacillia</taxon>
        <taxon>Acidithiobacillales</taxon>
        <taxon>Acidithiobacillaceae</taxon>
        <taxon>Acidithiobacillus</taxon>
    </lineage>
</organism>
<proteinExistence type="predicted"/>
<comment type="caution">
    <text evidence="1">The sequence shown here is derived from an EMBL/GenBank/DDBJ whole genome shotgun (WGS) entry which is preliminary data.</text>
</comment>
<keyword evidence="2" id="KW-1185">Reference proteome</keyword>
<dbReference type="RefSeq" id="WP_065973673.1">
    <property type="nucleotide sequence ID" value="NZ_LWRY01000263.1"/>
</dbReference>
<sequence>MGSSIQSRAFWSIVLSTIAYAGSVQGEDLPLWPLPEGFVSRPVAREMRLNGMPMRVDLIQGVGREEGFRQEMDRSCRREGGRFQQLPSDMGKELWSCIRAPYSQTLRWHRVGPRIEGESSVINWQAEAQKLLPILPLPGQTQLISDLETKDGALQGRVELLESSLSIAQMRAYLLRAAQERGWASDGMLSKAMGRLSLQKKGESLDMVFQAQPMGGSYARKWCTGALQLA</sequence>
<dbReference type="OrthoDB" id="9970286at2"/>
<protein>
    <submittedName>
        <fullName evidence="1">Uncharacterized protein</fullName>
    </submittedName>
</protein>